<organism evidence="1 2">
    <name type="scientific">Croceimicrobium hydrocarbonivorans</name>
    <dbReference type="NCBI Taxonomy" id="2761580"/>
    <lineage>
        <taxon>Bacteria</taxon>
        <taxon>Pseudomonadati</taxon>
        <taxon>Bacteroidota</taxon>
        <taxon>Flavobacteriia</taxon>
        <taxon>Flavobacteriales</taxon>
        <taxon>Owenweeksiaceae</taxon>
        <taxon>Croceimicrobium</taxon>
    </lineage>
</organism>
<protein>
    <recommendedName>
        <fullName evidence="3">Rieske domain-containing protein</fullName>
    </recommendedName>
</protein>
<dbReference type="AlphaFoldDB" id="A0A7H0VBD3"/>
<reference evidence="1 2" key="1">
    <citation type="submission" date="2020-08" db="EMBL/GenBank/DDBJ databases">
        <title>Croceimicrobium hydrocarbonivorans gen. nov., sp. nov., a novel marine bacterium isolated from a bacterial consortium that degrades polyethylene terephthalate.</title>
        <authorList>
            <person name="Liu R."/>
        </authorList>
    </citation>
    <scope>NUCLEOTIDE SEQUENCE [LARGE SCALE GENOMIC DNA]</scope>
    <source>
        <strain evidence="1 2">A20-9</strain>
    </source>
</reference>
<keyword evidence="2" id="KW-1185">Reference proteome</keyword>
<accession>A0A7H0VBD3</accession>
<gene>
    <name evidence="1" type="ORF">H4K34_11640</name>
</gene>
<proteinExistence type="predicted"/>
<name>A0A7H0VBD3_9FLAO</name>
<dbReference type="GO" id="GO:0051537">
    <property type="term" value="F:2 iron, 2 sulfur cluster binding"/>
    <property type="evidence" value="ECO:0007669"/>
    <property type="project" value="InterPro"/>
</dbReference>
<evidence type="ECO:0000313" key="1">
    <source>
        <dbReference type="EMBL" id="QNR23031.1"/>
    </source>
</evidence>
<dbReference type="KEGG" id="chyd:H4K34_11640"/>
<evidence type="ECO:0000313" key="2">
    <source>
        <dbReference type="Proteomes" id="UP000516305"/>
    </source>
</evidence>
<dbReference type="InterPro" id="IPR036922">
    <property type="entry name" value="Rieske_2Fe-2S_sf"/>
</dbReference>
<dbReference type="SUPFAM" id="SSF50022">
    <property type="entry name" value="ISP domain"/>
    <property type="match status" value="1"/>
</dbReference>
<dbReference type="Proteomes" id="UP000516305">
    <property type="component" value="Chromosome"/>
</dbReference>
<sequence length="136" mass="15318">MTLIFLSVASACKKNQQRDFPLVSFDQYIYLNNPSNIELQSPGGAVYFNGGYRGLIIFRRYGNNQVDDFAAFDRACPKHYSEDCSQLELSDDRVFAECPCHGEKYLLFDGSPGEGATISMVEYRCTFDGAVIRARN</sequence>
<dbReference type="EMBL" id="CP060139">
    <property type="protein sequence ID" value="QNR23031.1"/>
    <property type="molecule type" value="Genomic_DNA"/>
</dbReference>
<evidence type="ECO:0008006" key="3">
    <source>
        <dbReference type="Google" id="ProtNLM"/>
    </source>
</evidence>
<dbReference type="RefSeq" id="WP_210757567.1">
    <property type="nucleotide sequence ID" value="NZ_CP060139.1"/>
</dbReference>